<reference evidence="1 2" key="2">
    <citation type="journal article" date="2022" name="Mol. Ecol. Resour.">
        <title>The genomes of chicory, endive, great burdock and yacon provide insights into Asteraceae paleo-polyploidization history and plant inulin production.</title>
        <authorList>
            <person name="Fan W."/>
            <person name="Wang S."/>
            <person name="Wang H."/>
            <person name="Wang A."/>
            <person name="Jiang F."/>
            <person name="Liu H."/>
            <person name="Zhao H."/>
            <person name="Xu D."/>
            <person name="Zhang Y."/>
        </authorList>
    </citation>
    <scope>NUCLEOTIDE SEQUENCE [LARGE SCALE GENOMIC DNA]</scope>
    <source>
        <strain evidence="2">cv. Yunnan</strain>
        <tissue evidence="1">Leaves</tissue>
    </source>
</reference>
<organism evidence="1 2">
    <name type="scientific">Smallanthus sonchifolius</name>
    <dbReference type="NCBI Taxonomy" id="185202"/>
    <lineage>
        <taxon>Eukaryota</taxon>
        <taxon>Viridiplantae</taxon>
        <taxon>Streptophyta</taxon>
        <taxon>Embryophyta</taxon>
        <taxon>Tracheophyta</taxon>
        <taxon>Spermatophyta</taxon>
        <taxon>Magnoliopsida</taxon>
        <taxon>eudicotyledons</taxon>
        <taxon>Gunneridae</taxon>
        <taxon>Pentapetalae</taxon>
        <taxon>asterids</taxon>
        <taxon>campanulids</taxon>
        <taxon>Asterales</taxon>
        <taxon>Asteraceae</taxon>
        <taxon>Asteroideae</taxon>
        <taxon>Heliantheae alliance</taxon>
        <taxon>Millerieae</taxon>
        <taxon>Smallanthus</taxon>
    </lineage>
</organism>
<name>A0ACB9EDA0_9ASTR</name>
<protein>
    <submittedName>
        <fullName evidence="1">Uncharacterized protein</fullName>
    </submittedName>
</protein>
<evidence type="ECO:0000313" key="1">
    <source>
        <dbReference type="EMBL" id="KAI3756553.1"/>
    </source>
</evidence>
<proteinExistence type="predicted"/>
<reference evidence="2" key="1">
    <citation type="journal article" date="2022" name="Mol. Ecol. Resour.">
        <title>The genomes of chicory, endive, great burdock and yacon provide insights into Asteraceae palaeo-polyploidization history and plant inulin production.</title>
        <authorList>
            <person name="Fan W."/>
            <person name="Wang S."/>
            <person name="Wang H."/>
            <person name="Wang A."/>
            <person name="Jiang F."/>
            <person name="Liu H."/>
            <person name="Zhao H."/>
            <person name="Xu D."/>
            <person name="Zhang Y."/>
        </authorList>
    </citation>
    <scope>NUCLEOTIDE SEQUENCE [LARGE SCALE GENOMIC DNA]</scope>
    <source>
        <strain evidence="2">cv. Yunnan</strain>
    </source>
</reference>
<dbReference type="EMBL" id="CM042035">
    <property type="protein sequence ID" value="KAI3756553.1"/>
    <property type="molecule type" value="Genomic_DNA"/>
</dbReference>
<sequence>MDGHAIEVSLSDICSLFWTRLVPLSHQHSDAFMRRPLAFKVLALPKPGGKAEKLELEARKATPAPQVGLKLGSKGVNIMDLCKDYNARCEDYNARTADLQTLVCWIFSLRK</sequence>
<accession>A0ACB9EDA0</accession>
<dbReference type="Proteomes" id="UP001056120">
    <property type="component" value="Linkage Group LG18"/>
</dbReference>
<comment type="caution">
    <text evidence="1">The sequence shown here is derived from an EMBL/GenBank/DDBJ whole genome shotgun (WGS) entry which is preliminary data.</text>
</comment>
<keyword evidence="2" id="KW-1185">Reference proteome</keyword>
<evidence type="ECO:0000313" key="2">
    <source>
        <dbReference type="Proteomes" id="UP001056120"/>
    </source>
</evidence>
<gene>
    <name evidence="1" type="ORF">L1987_56374</name>
</gene>